<reference evidence="2 3" key="1">
    <citation type="submission" date="2024-02" db="EMBL/GenBank/DDBJ databases">
        <authorList>
            <person name="Chen Y."/>
            <person name="Shah S."/>
            <person name="Dougan E. K."/>
            <person name="Thang M."/>
            <person name="Chan C."/>
        </authorList>
    </citation>
    <scope>NUCLEOTIDE SEQUENCE [LARGE SCALE GENOMIC DNA]</scope>
</reference>
<gene>
    <name evidence="2" type="ORF">SCF082_LOCUS27020</name>
</gene>
<evidence type="ECO:0000313" key="3">
    <source>
        <dbReference type="Proteomes" id="UP001642464"/>
    </source>
</evidence>
<dbReference type="Proteomes" id="UP001642464">
    <property type="component" value="Unassembled WGS sequence"/>
</dbReference>
<name>A0ABP0MAN0_9DINO</name>
<dbReference type="EMBL" id="CAXAMM010020779">
    <property type="protein sequence ID" value="CAK9048551.1"/>
    <property type="molecule type" value="Genomic_DNA"/>
</dbReference>
<organism evidence="2 3">
    <name type="scientific">Durusdinium trenchii</name>
    <dbReference type="NCBI Taxonomy" id="1381693"/>
    <lineage>
        <taxon>Eukaryota</taxon>
        <taxon>Sar</taxon>
        <taxon>Alveolata</taxon>
        <taxon>Dinophyceae</taxon>
        <taxon>Suessiales</taxon>
        <taxon>Symbiodiniaceae</taxon>
        <taxon>Durusdinium</taxon>
    </lineage>
</organism>
<accession>A0ABP0MAN0</accession>
<evidence type="ECO:0000256" key="1">
    <source>
        <dbReference type="SAM" id="MobiDB-lite"/>
    </source>
</evidence>
<protein>
    <submittedName>
        <fullName evidence="2">Uncharacterized protein</fullName>
    </submittedName>
</protein>
<sequence>MQSSSSCTLALSLARSPIGPSRDGMVTLCNFDGSYDDGFEQLSAFSTSKRGSFLRQRFYPTDSRLVSNDLTCASTCPSCPSPEHGNPAAAALSFGRCGTGPPE</sequence>
<comment type="caution">
    <text evidence="2">The sequence shown here is derived from an EMBL/GenBank/DDBJ whole genome shotgun (WGS) entry which is preliminary data.</text>
</comment>
<feature type="region of interest" description="Disordered" evidence="1">
    <location>
        <begin position="81"/>
        <end position="103"/>
    </location>
</feature>
<evidence type="ECO:0000313" key="2">
    <source>
        <dbReference type="EMBL" id="CAK9048551.1"/>
    </source>
</evidence>
<keyword evidence="3" id="KW-1185">Reference proteome</keyword>
<proteinExistence type="predicted"/>